<dbReference type="AlphaFoldDB" id="A0A4Y3TTV5"/>
<dbReference type="Proteomes" id="UP000317730">
    <property type="component" value="Unassembled WGS sequence"/>
</dbReference>
<dbReference type="InterPro" id="IPR007709">
    <property type="entry name" value="N-FG_amidohydro"/>
</dbReference>
<evidence type="ECO:0000313" key="1">
    <source>
        <dbReference type="EMBL" id="GEB85826.1"/>
    </source>
</evidence>
<dbReference type="RefSeq" id="WP_141376377.1">
    <property type="nucleotide sequence ID" value="NZ_BAPL01000025.1"/>
</dbReference>
<reference evidence="1 2" key="1">
    <citation type="submission" date="2019-06" db="EMBL/GenBank/DDBJ databases">
        <title>Whole genome shotgun sequence of Acetobacter peroxydans NBRC 13755.</title>
        <authorList>
            <person name="Hosoyama A."/>
            <person name="Uohara A."/>
            <person name="Ohji S."/>
            <person name="Ichikawa N."/>
        </authorList>
    </citation>
    <scope>NUCLEOTIDE SEQUENCE [LARGE SCALE GENOMIC DNA]</scope>
    <source>
        <strain evidence="1 2">NBRC 13755</strain>
    </source>
</reference>
<proteinExistence type="predicted"/>
<sequence>MKNFVHSVLSRGIRASLLAIQPQESTSDFAADPQAPPPVIVEEGSIASPIVLAAPHAGRYYPDWFVEAARQPLDDLRSGEDSFTELLAQPAHSLGPPLVRATFPRVLCDPNRAAWDLDPRMFHGPIPPFIRPTERGLSGLGSIPRITGNYRAIYRSRLPFSEAARRIATYWMPYHTTLARLLQHTHQQHGQCLLLDLHSMPDAAESNMVDFVLGDRHGTACARHITDRAEQTLRALGYSTARNTPYAGAYITQQYGHPSKNCHALQIEMRRSLYMTEKTRTPHEGFQPLAQDLAVLIGSLLEHMG</sequence>
<protein>
    <submittedName>
        <fullName evidence="1">N-formylglutamate amidohydrolase</fullName>
    </submittedName>
</protein>
<dbReference type="SUPFAM" id="SSF53187">
    <property type="entry name" value="Zn-dependent exopeptidases"/>
    <property type="match status" value="1"/>
</dbReference>
<evidence type="ECO:0000313" key="2">
    <source>
        <dbReference type="Proteomes" id="UP000317730"/>
    </source>
</evidence>
<dbReference type="Gene3D" id="3.40.630.40">
    <property type="entry name" value="Zn-dependent exopeptidases"/>
    <property type="match status" value="1"/>
</dbReference>
<name>A0A4Y3TTV5_9PROT</name>
<keyword evidence="2" id="KW-1185">Reference proteome</keyword>
<organism evidence="1 2">
    <name type="scientific">Acetobacter peroxydans</name>
    <dbReference type="NCBI Taxonomy" id="104098"/>
    <lineage>
        <taxon>Bacteria</taxon>
        <taxon>Pseudomonadati</taxon>
        <taxon>Pseudomonadota</taxon>
        <taxon>Alphaproteobacteria</taxon>
        <taxon>Acetobacterales</taxon>
        <taxon>Acetobacteraceae</taxon>
        <taxon>Acetobacter</taxon>
    </lineage>
</organism>
<dbReference type="OrthoDB" id="9802050at2"/>
<dbReference type="Pfam" id="PF05013">
    <property type="entry name" value="FGase"/>
    <property type="match status" value="1"/>
</dbReference>
<accession>A0A4Y3TTV5</accession>
<dbReference type="EMBL" id="BJMV01000007">
    <property type="protein sequence ID" value="GEB85826.1"/>
    <property type="molecule type" value="Genomic_DNA"/>
</dbReference>
<comment type="caution">
    <text evidence="1">The sequence shown here is derived from an EMBL/GenBank/DDBJ whole genome shotgun (WGS) entry which is preliminary data.</text>
</comment>
<dbReference type="GO" id="GO:0016787">
    <property type="term" value="F:hydrolase activity"/>
    <property type="evidence" value="ECO:0007669"/>
    <property type="project" value="UniProtKB-KW"/>
</dbReference>
<keyword evidence="1" id="KW-0378">Hydrolase</keyword>
<gene>
    <name evidence="1" type="ORF">APE01nite_16230</name>
</gene>